<gene>
    <name evidence="1" type="ORF">MNBD_DELTA01-1626</name>
</gene>
<evidence type="ECO:0000313" key="1">
    <source>
        <dbReference type="EMBL" id="VAV82530.1"/>
    </source>
</evidence>
<dbReference type="AlphaFoldDB" id="A0A3B0QL79"/>
<proteinExistence type="predicted"/>
<dbReference type="Gene3D" id="2.60.120.260">
    <property type="entry name" value="Galactose-binding domain-like"/>
    <property type="match status" value="1"/>
</dbReference>
<reference evidence="1" key="1">
    <citation type="submission" date="2018-06" db="EMBL/GenBank/DDBJ databases">
        <authorList>
            <person name="Zhirakovskaya E."/>
        </authorList>
    </citation>
    <scope>NUCLEOTIDE SEQUENCE</scope>
</reference>
<dbReference type="EMBL" id="UOEA01000021">
    <property type="protein sequence ID" value="VAV82530.1"/>
    <property type="molecule type" value="Genomic_DNA"/>
</dbReference>
<organism evidence="1">
    <name type="scientific">hydrothermal vent metagenome</name>
    <dbReference type="NCBI Taxonomy" id="652676"/>
    <lineage>
        <taxon>unclassified sequences</taxon>
        <taxon>metagenomes</taxon>
        <taxon>ecological metagenomes</taxon>
    </lineage>
</organism>
<sequence>MAQWAKIKFFWDTMLGSSGSTLTASSTESSADYDVDYLYNMFETNLWKAEDSGLADPQYITFDAGAGNTKDADYLAILGHNLNAAGATVTLQYSATGAWAGEEVDAFTGVAPSADTAFLKEFTAPGGERYWRLKISGHGSTAPYMAICIWGEKTELDWATSAFDPHQQKTVEKATVSYGGYLTGIHTQYTERSMSLRFADSDTVLYDKVKNWFETHGTKNLFVAWDTVNSPSEVFLMRPGGRFRNSFNRTGLYRNISISLTGRRE</sequence>
<protein>
    <submittedName>
        <fullName evidence="1">Uncharacterized protein</fullName>
    </submittedName>
</protein>
<name>A0A3B0QL79_9ZZZZ</name>
<accession>A0A3B0QL79</accession>